<gene>
    <name evidence="1" type="ORF">BDN72DRAFT_962524</name>
</gene>
<reference evidence="1 2" key="1">
    <citation type="journal article" date="2019" name="Nat. Ecol. Evol.">
        <title>Megaphylogeny resolves global patterns of mushroom evolution.</title>
        <authorList>
            <person name="Varga T."/>
            <person name="Krizsan K."/>
            <person name="Foldi C."/>
            <person name="Dima B."/>
            <person name="Sanchez-Garcia M."/>
            <person name="Sanchez-Ramirez S."/>
            <person name="Szollosi G.J."/>
            <person name="Szarkandi J.G."/>
            <person name="Papp V."/>
            <person name="Albert L."/>
            <person name="Andreopoulos W."/>
            <person name="Angelini C."/>
            <person name="Antonin V."/>
            <person name="Barry K.W."/>
            <person name="Bougher N.L."/>
            <person name="Buchanan P."/>
            <person name="Buyck B."/>
            <person name="Bense V."/>
            <person name="Catcheside P."/>
            <person name="Chovatia M."/>
            <person name="Cooper J."/>
            <person name="Damon W."/>
            <person name="Desjardin D."/>
            <person name="Finy P."/>
            <person name="Geml J."/>
            <person name="Haridas S."/>
            <person name="Hughes K."/>
            <person name="Justo A."/>
            <person name="Karasinski D."/>
            <person name="Kautmanova I."/>
            <person name="Kiss B."/>
            <person name="Kocsube S."/>
            <person name="Kotiranta H."/>
            <person name="LaButti K.M."/>
            <person name="Lechner B.E."/>
            <person name="Liimatainen K."/>
            <person name="Lipzen A."/>
            <person name="Lukacs Z."/>
            <person name="Mihaltcheva S."/>
            <person name="Morgado L.N."/>
            <person name="Niskanen T."/>
            <person name="Noordeloos M.E."/>
            <person name="Ohm R.A."/>
            <person name="Ortiz-Santana B."/>
            <person name="Ovrebo C."/>
            <person name="Racz N."/>
            <person name="Riley R."/>
            <person name="Savchenko A."/>
            <person name="Shiryaev A."/>
            <person name="Soop K."/>
            <person name="Spirin V."/>
            <person name="Szebenyi C."/>
            <person name="Tomsovsky M."/>
            <person name="Tulloss R.E."/>
            <person name="Uehling J."/>
            <person name="Grigoriev I.V."/>
            <person name="Vagvolgyi C."/>
            <person name="Papp T."/>
            <person name="Martin F.M."/>
            <person name="Miettinen O."/>
            <person name="Hibbett D.S."/>
            <person name="Nagy L.G."/>
        </authorList>
    </citation>
    <scope>NUCLEOTIDE SEQUENCE [LARGE SCALE GENOMIC DNA]</scope>
    <source>
        <strain evidence="1 2">NL-1719</strain>
    </source>
</reference>
<organism evidence="1 2">
    <name type="scientific">Pluteus cervinus</name>
    <dbReference type="NCBI Taxonomy" id="181527"/>
    <lineage>
        <taxon>Eukaryota</taxon>
        <taxon>Fungi</taxon>
        <taxon>Dikarya</taxon>
        <taxon>Basidiomycota</taxon>
        <taxon>Agaricomycotina</taxon>
        <taxon>Agaricomycetes</taxon>
        <taxon>Agaricomycetidae</taxon>
        <taxon>Agaricales</taxon>
        <taxon>Pluteineae</taxon>
        <taxon>Pluteaceae</taxon>
        <taxon>Pluteus</taxon>
    </lineage>
</organism>
<accession>A0ACD3AI46</accession>
<name>A0ACD3AI46_9AGAR</name>
<evidence type="ECO:0000313" key="1">
    <source>
        <dbReference type="EMBL" id="TFK65425.1"/>
    </source>
</evidence>
<dbReference type="EMBL" id="ML208437">
    <property type="protein sequence ID" value="TFK65425.1"/>
    <property type="molecule type" value="Genomic_DNA"/>
</dbReference>
<protein>
    <submittedName>
        <fullName evidence="1">Uncharacterized protein</fullName>
    </submittedName>
</protein>
<sequence length="123" mass="13707">MPISYYPRQNHAGQFKSTPNLRYAHYDDQPNGSRLIPVVWEIERGQSLLTEYVGPAAIYILEGQATATENGQTMLFKAGDVIVVERGSVITWSSPSKCKSFGVAYTPSGSVVEDFFEDEIKTR</sequence>
<evidence type="ECO:0000313" key="2">
    <source>
        <dbReference type="Proteomes" id="UP000308600"/>
    </source>
</evidence>
<keyword evidence="2" id="KW-1185">Reference proteome</keyword>
<dbReference type="Proteomes" id="UP000308600">
    <property type="component" value="Unassembled WGS sequence"/>
</dbReference>
<proteinExistence type="predicted"/>